<evidence type="ECO:0008006" key="3">
    <source>
        <dbReference type="Google" id="ProtNLM"/>
    </source>
</evidence>
<protein>
    <recommendedName>
        <fullName evidence="3">F-box domain-containing protein</fullName>
    </recommendedName>
</protein>
<keyword evidence="2" id="KW-1185">Reference proteome</keyword>
<accession>A0AAW0DPJ5</accession>
<dbReference type="AlphaFoldDB" id="A0AAW0DPJ5"/>
<dbReference type="Proteomes" id="UP001383192">
    <property type="component" value="Unassembled WGS sequence"/>
</dbReference>
<proteinExistence type="predicted"/>
<sequence length="448" mass="51029">MEAKAAPELPQDVLDVIMEKMNTFGDRQSLRQCALAARCLLPAAQRILFRRIMLYEASPWWPRGSRTNQFISLVKSSPHLAKYITELRLLVFYLDSPSEWDDAQSRKPLAPIIPHLHSLQKLQLNLVLRFDPTMAMVPVSSLQVFTFLGGTAMPRITSFSLSGSFPIDMNEVFGICEWLAAHGGLQDLRLDLESLRGLTTSPRTVSDPVKTVTPIYLRKLTITASQGITEEVLRWATSSISPLRFHELHELTVGNLTEQSSVYLLCILNTAKSSITCLRFKGSIPSLSAFHFNSFRHLRCIAYDHHLFNFEHSRTKLDEWCALLKRSRELRLESFIIQTNTNYKGSPLGDHLATFPNYPWNKLEDALVNGTKCRQVEIRIIMSHVRMGSDTLRECFPLLHDKSVGELVVRQRLSLLGSGELMGWEYSSYSGEWKNVPFESLLDLNAFW</sequence>
<reference evidence="1 2" key="1">
    <citation type="submission" date="2024-01" db="EMBL/GenBank/DDBJ databases">
        <title>A draft genome for a cacao thread blight-causing isolate of Paramarasmius palmivorus.</title>
        <authorList>
            <person name="Baruah I.K."/>
            <person name="Bukari Y."/>
            <person name="Amoako-Attah I."/>
            <person name="Meinhardt L.W."/>
            <person name="Bailey B.A."/>
            <person name="Cohen S.P."/>
        </authorList>
    </citation>
    <scope>NUCLEOTIDE SEQUENCE [LARGE SCALE GENOMIC DNA]</scope>
    <source>
        <strain evidence="1 2">GH-12</strain>
    </source>
</reference>
<name>A0AAW0DPJ5_9AGAR</name>
<organism evidence="1 2">
    <name type="scientific">Paramarasmius palmivorus</name>
    <dbReference type="NCBI Taxonomy" id="297713"/>
    <lineage>
        <taxon>Eukaryota</taxon>
        <taxon>Fungi</taxon>
        <taxon>Dikarya</taxon>
        <taxon>Basidiomycota</taxon>
        <taxon>Agaricomycotina</taxon>
        <taxon>Agaricomycetes</taxon>
        <taxon>Agaricomycetidae</taxon>
        <taxon>Agaricales</taxon>
        <taxon>Marasmiineae</taxon>
        <taxon>Marasmiaceae</taxon>
        <taxon>Paramarasmius</taxon>
    </lineage>
</organism>
<gene>
    <name evidence="1" type="ORF">VNI00_004230</name>
</gene>
<evidence type="ECO:0000313" key="2">
    <source>
        <dbReference type="Proteomes" id="UP001383192"/>
    </source>
</evidence>
<comment type="caution">
    <text evidence="1">The sequence shown here is derived from an EMBL/GenBank/DDBJ whole genome shotgun (WGS) entry which is preliminary data.</text>
</comment>
<evidence type="ECO:0000313" key="1">
    <source>
        <dbReference type="EMBL" id="KAK7052910.1"/>
    </source>
</evidence>
<dbReference type="EMBL" id="JAYKXP010000011">
    <property type="protein sequence ID" value="KAK7052910.1"/>
    <property type="molecule type" value="Genomic_DNA"/>
</dbReference>